<dbReference type="GO" id="GO:0016020">
    <property type="term" value="C:membrane"/>
    <property type="evidence" value="ECO:0007669"/>
    <property type="project" value="UniProtKB-SubCell"/>
</dbReference>
<sequence>MADLNITFLLELKNESPNWKLISCAAMFGIIATMGIVINFSVIYVTIRTKKLNGTVNYLLALCSFFEILHQFGHFLFVYTAFSGQNLIEYRLAAKILLIPMLGVTSNLTSMLFTGVDRLIILVFGEMHNKFKIRLYLAMITIISVFCGCFVCFNVFNDGALYGDVMITGCIIDFFKFATTFHFVIFLLIIIMTIIVYLLVGMVIKFKSAGLPSTDQINHRVFRALCFIITLNIGDYFIGMLVVSLIKLLIPSPITACKMEPHSLQLHQDVSAIFDKGHRAKAQFRIALMNN</sequence>
<evidence type="ECO:0008006" key="8">
    <source>
        <dbReference type="Google" id="ProtNLM"/>
    </source>
</evidence>
<dbReference type="Proteomes" id="UP001620626">
    <property type="component" value="Unassembled WGS sequence"/>
</dbReference>
<dbReference type="PANTHER" id="PTHR23360:SF5">
    <property type="entry name" value="G-PROTEIN COUPLED RECEPTORS FAMILY 1 PROFILE DOMAIN-CONTAINING PROTEIN"/>
    <property type="match status" value="1"/>
</dbReference>
<dbReference type="PANTHER" id="PTHR23360">
    <property type="entry name" value="G-PROTEIN COUPLED RECEPTORS FAMILY 1 PROFILE DOMAIN-CONTAINING PROTEIN-RELATED"/>
    <property type="match status" value="1"/>
</dbReference>
<dbReference type="InterPro" id="IPR000276">
    <property type="entry name" value="GPCR_Rhodpsn"/>
</dbReference>
<keyword evidence="4 5" id="KW-0472">Membrane</keyword>
<feature type="transmembrane region" description="Helical" evidence="5">
    <location>
        <begin position="135"/>
        <end position="156"/>
    </location>
</feature>
<name>A0ABD2HZQ8_9BILA</name>
<feature type="transmembrane region" description="Helical" evidence="5">
    <location>
        <begin position="92"/>
        <end position="114"/>
    </location>
</feature>
<dbReference type="AlphaFoldDB" id="A0ABD2HZQ8"/>
<evidence type="ECO:0000313" key="7">
    <source>
        <dbReference type="Proteomes" id="UP001620626"/>
    </source>
</evidence>
<gene>
    <name evidence="6" type="ORF">niasHT_038555</name>
</gene>
<comment type="caution">
    <text evidence="6">The sequence shown here is derived from an EMBL/GenBank/DDBJ whole genome shotgun (WGS) entry which is preliminary data.</text>
</comment>
<protein>
    <recommendedName>
        <fullName evidence="8">G-protein coupled receptors family 1 profile domain-containing protein</fullName>
    </recommendedName>
</protein>
<evidence type="ECO:0000256" key="5">
    <source>
        <dbReference type="SAM" id="Phobius"/>
    </source>
</evidence>
<feature type="transmembrane region" description="Helical" evidence="5">
    <location>
        <begin position="59"/>
        <end position="80"/>
    </location>
</feature>
<dbReference type="SUPFAM" id="SSF81321">
    <property type="entry name" value="Family A G protein-coupled receptor-like"/>
    <property type="match status" value="1"/>
</dbReference>
<keyword evidence="2 5" id="KW-0812">Transmembrane</keyword>
<evidence type="ECO:0000256" key="1">
    <source>
        <dbReference type="ARBA" id="ARBA00004370"/>
    </source>
</evidence>
<dbReference type="SMART" id="SM01381">
    <property type="entry name" value="7TM_GPCR_Srsx"/>
    <property type="match status" value="1"/>
</dbReference>
<dbReference type="Gene3D" id="1.20.1070.10">
    <property type="entry name" value="Rhodopsin 7-helix transmembrane proteins"/>
    <property type="match status" value="1"/>
</dbReference>
<evidence type="ECO:0000313" key="6">
    <source>
        <dbReference type="EMBL" id="KAL3073417.1"/>
    </source>
</evidence>
<evidence type="ECO:0000256" key="4">
    <source>
        <dbReference type="ARBA" id="ARBA00023136"/>
    </source>
</evidence>
<comment type="subcellular location">
    <subcellularLocation>
        <location evidence="1">Membrane</location>
    </subcellularLocation>
</comment>
<evidence type="ECO:0000256" key="2">
    <source>
        <dbReference type="ARBA" id="ARBA00022692"/>
    </source>
</evidence>
<dbReference type="InterPro" id="IPR047130">
    <property type="entry name" value="7TM_GPCR_Srsx_nematod"/>
</dbReference>
<keyword evidence="3 5" id="KW-1133">Transmembrane helix</keyword>
<keyword evidence="7" id="KW-1185">Reference proteome</keyword>
<reference evidence="6 7" key="1">
    <citation type="submission" date="2024-10" db="EMBL/GenBank/DDBJ databases">
        <authorList>
            <person name="Kim D."/>
        </authorList>
    </citation>
    <scope>NUCLEOTIDE SEQUENCE [LARGE SCALE GENOMIC DNA]</scope>
    <source>
        <strain evidence="6">BH-2024</strain>
    </source>
</reference>
<proteinExistence type="predicted"/>
<feature type="transmembrane region" description="Helical" evidence="5">
    <location>
        <begin position="183"/>
        <end position="204"/>
    </location>
</feature>
<dbReference type="Pfam" id="PF10320">
    <property type="entry name" value="7TM_GPCR_Srsx"/>
    <property type="match status" value="1"/>
</dbReference>
<feature type="transmembrane region" description="Helical" evidence="5">
    <location>
        <begin position="20"/>
        <end position="47"/>
    </location>
</feature>
<evidence type="ECO:0000256" key="3">
    <source>
        <dbReference type="ARBA" id="ARBA00022989"/>
    </source>
</evidence>
<dbReference type="EMBL" id="JBICBT010001317">
    <property type="protein sequence ID" value="KAL3073417.1"/>
    <property type="molecule type" value="Genomic_DNA"/>
</dbReference>
<organism evidence="6 7">
    <name type="scientific">Heterodera trifolii</name>
    <dbReference type="NCBI Taxonomy" id="157864"/>
    <lineage>
        <taxon>Eukaryota</taxon>
        <taxon>Metazoa</taxon>
        <taxon>Ecdysozoa</taxon>
        <taxon>Nematoda</taxon>
        <taxon>Chromadorea</taxon>
        <taxon>Rhabditida</taxon>
        <taxon>Tylenchina</taxon>
        <taxon>Tylenchomorpha</taxon>
        <taxon>Tylenchoidea</taxon>
        <taxon>Heteroderidae</taxon>
        <taxon>Heteroderinae</taxon>
        <taxon>Heterodera</taxon>
    </lineage>
</organism>
<dbReference type="InterPro" id="IPR019424">
    <property type="entry name" value="7TM_GPCR_Srsx"/>
</dbReference>
<feature type="transmembrane region" description="Helical" evidence="5">
    <location>
        <begin position="225"/>
        <end position="250"/>
    </location>
</feature>
<accession>A0ABD2HZQ8</accession>